<proteinExistence type="predicted"/>
<evidence type="ECO:0000256" key="3">
    <source>
        <dbReference type="ARBA" id="ARBA00022833"/>
    </source>
</evidence>
<dbReference type="Proteomes" id="UP001172457">
    <property type="component" value="Chromosome 5"/>
</dbReference>
<accession>A0AA38WHD9</accession>
<evidence type="ECO:0000313" key="7">
    <source>
        <dbReference type="EMBL" id="KAJ9548451.1"/>
    </source>
</evidence>
<sequence length="402" mass="45217">MKKWFTFELFSTKVKPTSFDLEIKNVIVSTPFSIEAFTSFNFAFSGTLNLLVNFPLLRSTLCHVSFLSCFSTFLSPLICKILSSSTSTFTSSFLIPGRSALNTCASGVSFQSTRVFTKAEVSLELASNEGVGKGKSLKGSQTSKLNGSKMLLRLPPKKVGMIDIFLALELSMEIYKILRVFDGFIFNLSYVRIVICKCGAYSTIRTSWTNSNPGRRFYYCSRKCPILSLAGYLNFIFRVFVQQIVALFVVQKVKNCGFICWLDQPLSPRSSDIICGLLKSKNDAEEACAIAIQQARRYQDDSKDAATFLENQPRLHLQHYTKLQLQHVCREFPSTPIFYMRKFSSTDQHNIGLPMLHLPNKAHTFCLSLIKVKLEFGAKSRSSPNNSKNHVHEFNVSASTMA</sequence>
<evidence type="ECO:0000256" key="4">
    <source>
        <dbReference type="PROSITE-ProRule" id="PRU01343"/>
    </source>
</evidence>
<protein>
    <recommendedName>
        <fullName evidence="6">GRF-type domain-containing protein</fullName>
    </recommendedName>
</protein>
<evidence type="ECO:0000256" key="1">
    <source>
        <dbReference type="ARBA" id="ARBA00022723"/>
    </source>
</evidence>
<dbReference type="InterPro" id="IPR010666">
    <property type="entry name" value="Znf_GRF"/>
</dbReference>
<dbReference type="EMBL" id="JARYMX010000005">
    <property type="protein sequence ID" value="KAJ9548451.1"/>
    <property type="molecule type" value="Genomic_DNA"/>
</dbReference>
<evidence type="ECO:0000259" key="6">
    <source>
        <dbReference type="PROSITE" id="PS51999"/>
    </source>
</evidence>
<reference evidence="7" key="1">
    <citation type="submission" date="2023-03" db="EMBL/GenBank/DDBJ databases">
        <title>Chromosome-scale reference genome and RAD-based genetic map of yellow starthistle (Centaurea solstitialis) reveal putative structural variation and QTLs associated with invader traits.</title>
        <authorList>
            <person name="Reatini B."/>
            <person name="Cang F.A."/>
            <person name="Jiang Q."/>
            <person name="Mckibben M.T.W."/>
            <person name="Barker M.S."/>
            <person name="Rieseberg L.H."/>
            <person name="Dlugosch K.M."/>
        </authorList>
    </citation>
    <scope>NUCLEOTIDE SEQUENCE</scope>
    <source>
        <strain evidence="7">CAN-66</strain>
        <tissue evidence="7">Leaf</tissue>
    </source>
</reference>
<evidence type="ECO:0000256" key="5">
    <source>
        <dbReference type="SAM" id="MobiDB-lite"/>
    </source>
</evidence>
<feature type="domain" description="GRF-type" evidence="6">
    <location>
        <begin position="196"/>
        <end position="265"/>
    </location>
</feature>
<name>A0AA38WHD9_9ASTR</name>
<evidence type="ECO:0000313" key="8">
    <source>
        <dbReference type="Proteomes" id="UP001172457"/>
    </source>
</evidence>
<comment type="caution">
    <text evidence="7">The sequence shown here is derived from an EMBL/GenBank/DDBJ whole genome shotgun (WGS) entry which is preliminary data.</text>
</comment>
<dbReference type="PANTHER" id="PTHR33248">
    <property type="entry name" value="ZINC ION-BINDING PROTEIN"/>
    <property type="match status" value="1"/>
</dbReference>
<feature type="region of interest" description="Disordered" evidence="5">
    <location>
        <begin position="379"/>
        <end position="402"/>
    </location>
</feature>
<organism evidence="7 8">
    <name type="scientific">Centaurea solstitialis</name>
    <name type="common">yellow star-thistle</name>
    <dbReference type="NCBI Taxonomy" id="347529"/>
    <lineage>
        <taxon>Eukaryota</taxon>
        <taxon>Viridiplantae</taxon>
        <taxon>Streptophyta</taxon>
        <taxon>Embryophyta</taxon>
        <taxon>Tracheophyta</taxon>
        <taxon>Spermatophyta</taxon>
        <taxon>Magnoliopsida</taxon>
        <taxon>eudicotyledons</taxon>
        <taxon>Gunneridae</taxon>
        <taxon>Pentapetalae</taxon>
        <taxon>asterids</taxon>
        <taxon>campanulids</taxon>
        <taxon>Asterales</taxon>
        <taxon>Asteraceae</taxon>
        <taxon>Carduoideae</taxon>
        <taxon>Cardueae</taxon>
        <taxon>Centaureinae</taxon>
        <taxon>Centaurea</taxon>
    </lineage>
</organism>
<gene>
    <name evidence="7" type="ORF">OSB04_020994</name>
</gene>
<keyword evidence="8" id="KW-1185">Reference proteome</keyword>
<dbReference type="AlphaFoldDB" id="A0AA38WHD9"/>
<evidence type="ECO:0000256" key="2">
    <source>
        <dbReference type="ARBA" id="ARBA00022771"/>
    </source>
</evidence>
<keyword evidence="2 4" id="KW-0863">Zinc-finger</keyword>
<dbReference type="GO" id="GO:0008270">
    <property type="term" value="F:zinc ion binding"/>
    <property type="evidence" value="ECO:0007669"/>
    <property type="project" value="UniProtKB-KW"/>
</dbReference>
<keyword evidence="3" id="KW-0862">Zinc</keyword>
<dbReference type="PROSITE" id="PS51999">
    <property type="entry name" value="ZF_GRF"/>
    <property type="match status" value="1"/>
</dbReference>
<keyword evidence="1" id="KW-0479">Metal-binding</keyword>